<dbReference type="PANTHER" id="PTHR22166">
    <property type="entry name" value="ENDOPLASMIC RETICULUM JUNCTION FORMATION PROTEIN LUNAPARK"/>
    <property type="match status" value="1"/>
</dbReference>
<keyword evidence="1" id="KW-0472">Membrane</keyword>
<evidence type="ECO:0000256" key="2">
    <source>
        <dbReference type="SAM" id="MobiDB-lite"/>
    </source>
</evidence>
<dbReference type="KEGG" id="yli:2905936"/>
<dbReference type="GO" id="GO:1903373">
    <property type="term" value="P:positive regulation of endoplasmic reticulum tubular network organization"/>
    <property type="evidence" value="ECO:0007669"/>
    <property type="project" value="UniProtKB-UniRule"/>
</dbReference>
<keyword evidence="1" id="KW-1133">Transmembrane helix</keyword>
<keyword evidence="1" id="KW-0863">Zinc-finger</keyword>
<dbReference type="GO" id="GO:0098826">
    <property type="term" value="C:endoplasmic reticulum tubular network membrane"/>
    <property type="evidence" value="ECO:0007669"/>
    <property type="project" value="UniProtKB-UniRule"/>
</dbReference>
<dbReference type="eggNOG" id="KOG2846">
    <property type="taxonomic scope" value="Eukaryota"/>
</dbReference>
<dbReference type="GO" id="GO:0008270">
    <property type="term" value="F:zinc ion binding"/>
    <property type="evidence" value="ECO:0007669"/>
    <property type="project" value="UniProtKB-KW"/>
</dbReference>
<keyword evidence="1" id="KW-0812">Transmembrane</keyword>
<feature type="region of interest" description="Disordered" evidence="2">
    <location>
        <begin position="316"/>
        <end position="336"/>
    </location>
</feature>
<accession>A0A1D8N4D8</accession>
<name>A0A1D8N4D8_YARLL</name>
<organism evidence="4 5">
    <name type="scientific">Yarrowia lipolytica</name>
    <name type="common">Candida lipolytica</name>
    <dbReference type="NCBI Taxonomy" id="4952"/>
    <lineage>
        <taxon>Eukaryota</taxon>
        <taxon>Fungi</taxon>
        <taxon>Dikarya</taxon>
        <taxon>Ascomycota</taxon>
        <taxon>Saccharomycotina</taxon>
        <taxon>Dipodascomycetes</taxon>
        <taxon>Dipodascales</taxon>
        <taxon>Dipodascales incertae sedis</taxon>
        <taxon>Yarrowia</taxon>
    </lineage>
</organism>
<keyword evidence="1" id="KW-0256">Endoplasmic reticulum</keyword>
<comment type="similarity">
    <text evidence="1">Belongs to the lunapark family.</text>
</comment>
<comment type="domain">
    <text evidence="1">The C4-type zinc finger motif is necessary both for its ER three-way tubular junction localization and formation.</text>
</comment>
<protein>
    <recommendedName>
        <fullName evidence="1">Endoplasmic reticulum junction formation protein lunapark</fullName>
    </recommendedName>
</protein>
<evidence type="ECO:0000256" key="1">
    <source>
        <dbReference type="RuleBase" id="RU367073"/>
    </source>
</evidence>
<dbReference type="AlphaFoldDB" id="A0A1D8N4D8"/>
<feature type="domain" description="Lunapark zinc ribbon" evidence="3">
    <location>
        <begin position="248"/>
        <end position="302"/>
    </location>
</feature>
<proteinExistence type="inferred from homology"/>
<gene>
    <name evidence="4" type="ORF">YALI1_A10510g</name>
</gene>
<dbReference type="InterPro" id="IPR019273">
    <property type="entry name" value="Lunapark_Znf"/>
</dbReference>
<evidence type="ECO:0000259" key="3">
    <source>
        <dbReference type="Pfam" id="PF10058"/>
    </source>
</evidence>
<dbReference type="GO" id="GO:0071788">
    <property type="term" value="P:endoplasmic reticulum tubular network maintenance"/>
    <property type="evidence" value="ECO:0007669"/>
    <property type="project" value="UniProtKB-UniRule"/>
</dbReference>
<dbReference type="EMBL" id="CP017553">
    <property type="protein sequence ID" value="AOW00491.1"/>
    <property type="molecule type" value="Genomic_DNA"/>
</dbReference>
<feature type="transmembrane region" description="Helical" evidence="1">
    <location>
        <begin position="86"/>
        <end position="108"/>
    </location>
</feature>
<feature type="compositionally biased region" description="Acidic residues" evidence="2">
    <location>
        <begin position="316"/>
        <end position="334"/>
    </location>
</feature>
<dbReference type="RefSeq" id="XP_499948.3">
    <property type="nucleotide sequence ID" value="XM_499948.4"/>
</dbReference>
<feature type="transmembrane region" description="Helical" evidence="1">
    <location>
        <begin position="47"/>
        <end position="66"/>
    </location>
</feature>
<dbReference type="Proteomes" id="UP000182444">
    <property type="component" value="Chromosome 1A"/>
</dbReference>
<dbReference type="GeneID" id="2905936"/>
<dbReference type="Pfam" id="PF10058">
    <property type="entry name" value="Zn_ribbon_10"/>
    <property type="match status" value="1"/>
</dbReference>
<sequence>MSSFLGLFKRSDPSANYEKELQVLQTKLAETEKRLLSRRLRLRRTKGLFTLYSLVVYIVYVGIVVAKNQLSRDQLLSGNRLTLGVLLGPPAIYIVRYVIQAVLGRFVSFDEDRIKYLRQQQEGKLEELKQKTGFYSTKAIVDRYEPKKKEVKKPAQQQANKQNAPTNRRQGVPPPTANVPRNLPPTANVPAVPVVPAPGPGPNVPAAVPAIPKPVPVSEKEVLAAKQSLDKAGVSVAPVSTGPYQRQWFDRVLDLLVGEDESAAQNRQALICSKCHNHNGLAPFGKTAAEIRYKCPNCGEWNGNLVPTEAVELVEEVKEENENEKEEAEEEEGDAVVPSEVKELVSEMVSEVPEVSMAN</sequence>
<keyword evidence="1" id="KW-0862">Zinc</keyword>
<dbReference type="VEuPathDB" id="FungiDB:YALI0_A10549g"/>
<dbReference type="PANTHER" id="PTHR22166:SF12">
    <property type="entry name" value="ENDOPLASMIC RETICULUM JUNCTION FORMATION PROTEIN LUNAPARK"/>
    <property type="match status" value="1"/>
</dbReference>
<feature type="region of interest" description="Disordered" evidence="2">
    <location>
        <begin position="146"/>
        <end position="185"/>
    </location>
</feature>
<comment type="subcellular location">
    <subcellularLocation>
        <location evidence="1">Endoplasmic reticulum membrane</location>
        <topology evidence="1">Multi-pass membrane protein</topology>
    </subcellularLocation>
</comment>
<dbReference type="InterPro" id="IPR040115">
    <property type="entry name" value="Lnp"/>
</dbReference>
<comment type="function">
    <text evidence="1">Plays a role in determining ER morphology.</text>
</comment>
<feature type="compositionally biased region" description="Low complexity" evidence="2">
    <location>
        <begin position="154"/>
        <end position="165"/>
    </location>
</feature>
<evidence type="ECO:0000313" key="5">
    <source>
        <dbReference type="Proteomes" id="UP000182444"/>
    </source>
</evidence>
<keyword evidence="1" id="KW-0479">Metal-binding</keyword>
<evidence type="ECO:0000313" key="4">
    <source>
        <dbReference type="EMBL" id="AOW00491.1"/>
    </source>
</evidence>
<reference evidence="4 5" key="1">
    <citation type="journal article" date="2016" name="PLoS ONE">
        <title>Sequence Assembly of Yarrowia lipolytica Strain W29/CLIB89 Shows Transposable Element Diversity.</title>
        <authorList>
            <person name="Magnan C."/>
            <person name="Yu J."/>
            <person name="Chang I."/>
            <person name="Jahn E."/>
            <person name="Kanomata Y."/>
            <person name="Wu J."/>
            <person name="Zeller M."/>
            <person name="Oakes M."/>
            <person name="Baldi P."/>
            <person name="Sandmeyer S."/>
        </authorList>
    </citation>
    <scope>NUCLEOTIDE SEQUENCE [LARGE SCALE GENOMIC DNA]</scope>
    <source>
        <strain evidence="5">CLIB89(W29)</strain>
    </source>
</reference>
<dbReference type="VEuPathDB" id="FungiDB:YALI1_A10510g"/>